<evidence type="ECO:0000256" key="1">
    <source>
        <dbReference type="ARBA" id="ARBA00023239"/>
    </source>
</evidence>
<keyword evidence="4" id="KW-1185">Reference proteome</keyword>
<dbReference type="SUPFAM" id="SSF48576">
    <property type="entry name" value="Terpenoid synthases"/>
    <property type="match status" value="2"/>
</dbReference>
<accession>A0ABW1NMN1</accession>
<comment type="cofactor">
    <cofactor evidence="2">
        <name>Mg(2+)</name>
        <dbReference type="ChEBI" id="CHEBI:18420"/>
    </cofactor>
</comment>
<protein>
    <recommendedName>
        <fullName evidence="2">Terpene synthase</fullName>
        <ecNumber evidence="2">4.2.3.-</ecNumber>
    </recommendedName>
</protein>
<comment type="similarity">
    <text evidence="2">Belongs to the terpene synthase family.</text>
</comment>
<reference evidence="4" key="1">
    <citation type="journal article" date="2019" name="Int. J. Syst. Evol. Microbiol.">
        <title>The Global Catalogue of Microorganisms (GCM) 10K type strain sequencing project: providing services to taxonomists for standard genome sequencing and annotation.</title>
        <authorList>
            <consortium name="The Broad Institute Genomics Platform"/>
            <consortium name="The Broad Institute Genome Sequencing Center for Infectious Disease"/>
            <person name="Wu L."/>
            <person name="Ma J."/>
        </authorList>
    </citation>
    <scope>NUCLEOTIDE SEQUENCE [LARGE SCALE GENOMIC DNA]</scope>
    <source>
        <strain evidence="4">JCM 30346</strain>
    </source>
</reference>
<sequence length="746" mass="84531">MQAFTLPDFYLAYPPRLNPHLERSRAHSMGWARRMGMLDTPTPDGGVVWDEDALARMDYALMCAYTHPDCDGPALDLITDWYVWVFFFDDHFLELYKYSRDLAGAKAHLDRLELFMTAEGEQPPEPENPAEAGLKDLWERTVPSMSAAWRRRFTLSTHNLMVESMWELENIERGRIANPIEYVQMRRRVGGAPWSANLVEYAAGAEVPGALAATRPLRVLCDTFADAVHLRNDLFSYQREVREEGENSNAVLVFERFFDCTTQQAAELVNDLLTSRLQQFEDTALTEIPALLAEHAVPPHEQAAVAAYTKGLQDWQSGGHEWHARSSRYMNQGALSDSPGVLDGPAGLGTSLTRLARSALLTGLPRRARAHSYVPFEQVGHLPLPTLYMPFPIRTSPHLEDARRHSLEWARDMGIFDSLPGVEAGGLWDERRFHGMDLAYCAAMIHADAEPEGLDLSAEWLVWGTYGDDYYPAVFGATRDLAAAKACDDRLALFVPLDMGATPEPLSPLERGLDDLWRRTADPMSPSHRLRFRTAVLDCTASWLWELANQAKHRIPDPIDYVEMRRRTFGSDLTIALSRIASSDEIPQEVWQHRTLRELDTAAQDYACFTNDLFSYQKEIEFEGELHNLVLVVQKFLDVDRWKARDVVADLMTARMRQFEHLASTALPALFDDLSLDETSRAALTRHADLLKEWMSGILEWHRRVPRYTAPELRRIRATQTPQTYTFLPTGPGTTAIHLPADVPAL</sequence>
<gene>
    <name evidence="3" type="ORF">ACFP1K_24395</name>
</gene>
<dbReference type="Gene3D" id="1.10.600.10">
    <property type="entry name" value="Farnesyl Diphosphate Synthase"/>
    <property type="match status" value="2"/>
</dbReference>
<keyword evidence="2" id="KW-0460">Magnesium</keyword>
<evidence type="ECO:0000256" key="2">
    <source>
        <dbReference type="RuleBase" id="RU366034"/>
    </source>
</evidence>
<comment type="caution">
    <text evidence="3">The sequence shown here is derived from an EMBL/GenBank/DDBJ whole genome shotgun (WGS) entry which is preliminary data.</text>
</comment>
<name>A0ABW1NMN1_9ACTN</name>
<dbReference type="PANTHER" id="PTHR35201:SF4">
    <property type="entry name" value="BETA-PINACENE SYNTHASE-RELATED"/>
    <property type="match status" value="1"/>
</dbReference>
<dbReference type="InterPro" id="IPR034686">
    <property type="entry name" value="Terpene_cyclase-like_2"/>
</dbReference>
<dbReference type="EC" id="4.2.3.-" evidence="2"/>
<evidence type="ECO:0000313" key="4">
    <source>
        <dbReference type="Proteomes" id="UP001596137"/>
    </source>
</evidence>
<evidence type="ECO:0000313" key="3">
    <source>
        <dbReference type="EMBL" id="MFC6084321.1"/>
    </source>
</evidence>
<dbReference type="SFLD" id="SFLDG01020">
    <property type="entry name" value="Terpene_Cyclase_Like_2"/>
    <property type="match status" value="2"/>
</dbReference>
<dbReference type="Proteomes" id="UP001596137">
    <property type="component" value="Unassembled WGS sequence"/>
</dbReference>
<dbReference type="RefSeq" id="WP_380757246.1">
    <property type="nucleotide sequence ID" value="NZ_JBHSRF010000040.1"/>
</dbReference>
<dbReference type="PANTHER" id="PTHR35201">
    <property type="entry name" value="TERPENE SYNTHASE"/>
    <property type="match status" value="1"/>
</dbReference>
<keyword evidence="2" id="KW-0479">Metal-binding</keyword>
<dbReference type="EMBL" id="JBHSRF010000040">
    <property type="protein sequence ID" value="MFC6084321.1"/>
    <property type="molecule type" value="Genomic_DNA"/>
</dbReference>
<dbReference type="SFLD" id="SFLDS00005">
    <property type="entry name" value="Isoprenoid_Synthase_Type_I"/>
    <property type="match status" value="2"/>
</dbReference>
<proteinExistence type="inferred from homology"/>
<keyword evidence="1 2" id="KW-0456">Lyase</keyword>
<organism evidence="3 4">
    <name type="scientific">Sphaerisporangium aureirubrum</name>
    <dbReference type="NCBI Taxonomy" id="1544736"/>
    <lineage>
        <taxon>Bacteria</taxon>
        <taxon>Bacillati</taxon>
        <taxon>Actinomycetota</taxon>
        <taxon>Actinomycetes</taxon>
        <taxon>Streptosporangiales</taxon>
        <taxon>Streptosporangiaceae</taxon>
        <taxon>Sphaerisporangium</taxon>
    </lineage>
</organism>
<dbReference type="Pfam" id="PF19086">
    <property type="entry name" value="Terpene_syn_C_2"/>
    <property type="match status" value="2"/>
</dbReference>
<dbReference type="InterPro" id="IPR008949">
    <property type="entry name" value="Isoprenoid_synthase_dom_sf"/>
</dbReference>